<dbReference type="PROSITE" id="PS00674">
    <property type="entry name" value="AAA"/>
    <property type="match status" value="1"/>
</dbReference>
<dbReference type="GO" id="GO:0005524">
    <property type="term" value="F:ATP binding"/>
    <property type="evidence" value="ECO:0007669"/>
    <property type="project" value="UniProtKB-KW"/>
</dbReference>
<dbReference type="AlphaFoldDB" id="F4Q4G0"/>
<dbReference type="Pfam" id="PF00004">
    <property type="entry name" value="AAA"/>
    <property type="match status" value="2"/>
</dbReference>
<dbReference type="InterPro" id="IPR003593">
    <property type="entry name" value="AAA+_ATPase"/>
</dbReference>
<dbReference type="FunFam" id="3.40.50.300:FF:001054">
    <property type="entry name" value="ATPase, AAA family, putative"/>
    <property type="match status" value="1"/>
</dbReference>
<dbReference type="InterPro" id="IPR003959">
    <property type="entry name" value="ATPase_AAA_core"/>
</dbReference>
<dbReference type="InterPro" id="IPR050168">
    <property type="entry name" value="AAA_ATPase_domain"/>
</dbReference>
<dbReference type="GO" id="GO:0016887">
    <property type="term" value="F:ATP hydrolysis activity"/>
    <property type="evidence" value="ECO:0007669"/>
    <property type="project" value="InterPro"/>
</dbReference>
<evidence type="ECO:0000313" key="6">
    <source>
        <dbReference type="EMBL" id="EGG17809.1"/>
    </source>
</evidence>
<dbReference type="InterPro" id="IPR003960">
    <property type="entry name" value="ATPase_AAA_CS"/>
</dbReference>
<evidence type="ECO:0000313" key="7">
    <source>
        <dbReference type="Proteomes" id="UP000007797"/>
    </source>
</evidence>
<dbReference type="EMBL" id="GL883021">
    <property type="protein sequence ID" value="EGG17809.1"/>
    <property type="molecule type" value="Genomic_DNA"/>
</dbReference>
<dbReference type="InterPro" id="IPR041569">
    <property type="entry name" value="AAA_lid_3"/>
</dbReference>
<dbReference type="KEGG" id="dfa:DFA_08809"/>
<evidence type="ECO:0000256" key="4">
    <source>
        <dbReference type="ARBA" id="ARBA00022840"/>
    </source>
</evidence>
<sequence length="828" mass="94085">MRWEWTTARMTLQWINVKVKYLLPLLVDMGREKQSILKIRSTIHNLQADVYMTPTLFSQLSQHQAASLGQSLLAIKKISEKEEEVLAICNMIVDPKLIDRAISAMDDSGKSSRVQLGQENIWMTRDHLTRFNLNVDSIISICAIDPLEHLQQVPRLYLSSPRVLSLDTSTPNDTTSSLLLSVDFDSLLSETPKQWTGASSTTPLHINRGETTINLFLRNGTTYQFNYSLTNHQQKITNDNDTLSTTTTTTIFKDWRILSNRTKLIYQRQLFIEPSSSLTTNESVDKFNSYDEESRLKIRKLLDITFKEDKRREYAYYGLEPPRSLLINGPTGCGKKTLIDGISKEYLLPDQIIYLTMSDLTKYDTYLKGFQQKFNQAKQHLYSVFVIENIDEIFPNLENDDTKSQEESLTGMMMNIMEKNNSQNTFIIAMTSKLRNVSNLVRSLFDEQIKIDPPSIEKRKEIFNYHMKDFGVDYKKENDLVIDEINENCSGFVGGDLVLLCREAQINSLYRLKKEQQKNNNNNNNIDIDIKKILFKKQDFHNEIINTIKVDMTFSKFSPTSPKVSWDDIGGLESVKQSLMEMVVWDYKHHDALERLGVKTPRGILLYGPPGTGKTLLSKAVAYEARASFIVVNISEIVQGEVGESEKMLADIFKRAVQAAPSIVFIDEIQAIFGQRDSSGSHGKNIISQLLIEMDRIGELAAIPGGQRVMVLAATNLPQAIDESFLRPGRFDRSIYVGPPDSQERLKILQNICKSVKLGDDVQLVNVANYTVNYSGSDLNGLIKKAGLAAIARQSTSISKLDIESTFFESSPSITKDMLDMYKCWNQQ</sequence>
<feature type="domain" description="AAA+ ATPase" evidence="5">
    <location>
        <begin position="321"/>
        <end position="455"/>
    </location>
</feature>
<dbReference type="SMART" id="SM00382">
    <property type="entry name" value="AAA"/>
    <property type="match status" value="2"/>
</dbReference>
<name>F4Q4G0_CACFS</name>
<evidence type="ECO:0000256" key="3">
    <source>
        <dbReference type="ARBA" id="ARBA00022741"/>
    </source>
</evidence>
<protein>
    <submittedName>
        <fullName evidence="6">ATPase</fullName>
    </submittedName>
</protein>
<dbReference type="PANTHER" id="PTHR23077">
    <property type="entry name" value="AAA-FAMILY ATPASE"/>
    <property type="match status" value="1"/>
</dbReference>
<dbReference type="GO" id="GO:0005737">
    <property type="term" value="C:cytoplasm"/>
    <property type="evidence" value="ECO:0007669"/>
    <property type="project" value="UniProtKB-SubCell"/>
</dbReference>
<dbReference type="Proteomes" id="UP000007797">
    <property type="component" value="Unassembled WGS sequence"/>
</dbReference>
<keyword evidence="4" id="KW-0067">ATP-binding</keyword>
<dbReference type="Gene3D" id="1.10.8.60">
    <property type="match status" value="2"/>
</dbReference>
<keyword evidence="7" id="KW-1185">Reference proteome</keyword>
<organism evidence="6 7">
    <name type="scientific">Cavenderia fasciculata</name>
    <name type="common">Slime mold</name>
    <name type="synonym">Dictyostelium fasciculatum</name>
    <dbReference type="NCBI Taxonomy" id="261658"/>
    <lineage>
        <taxon>Eukaryota</taxon>
        <taxon>Amoebozoa</taxon>
        <taxon>Evosea</taxon>
        <taxon>Eumycetozoa</taxon>
        <taxon>Dictyostelia</taxon>
        <taxon>Acytosteliales</taxon>
        <taxon>Cavenderiaceae</taxon>
        <taxon>Cavenderia</taxon>
    </lineage>
</organism>
<reference evidence="7" key="1">
    <citation type="journal article" date="2011" name="Genome Res.">
        <title>Phylogeny-wide analysis of social amoeba genomes highlights ancient origins for complex intercellular communication.</title>
        <authorList>
            <person name="Heidel A.J."/>
            <person name="Lawal H.M."/>
            <person name="Felder M."/>
            <person name="Schilde C."/>
            <person name="Helps N.R."/>
            <person name="Tunggal B."/>
            <person name="Rivero F."/>
            <person name="John U."/>
            <person name="Schleicher M."/>
            <person name="Eichinger L."/>
            <person name="Platzer M."/>
            <person name="Noegel A.A."/>
            <person name="Schaap P."/>
            <person name="Gloeckner G."/>
        </authorList>
    </citation>
    <scope>NUCLEOTIDE SEQUENCE [LARGE SCALE GENOMIC DNA]</scope>
    <source>
        <strain evidence="7">SH3</strain>
    </source>
</reference>
<dbReference type="SUPFAM" id="SSF52540">
    <property type="entry name" value="P-loop containing nucleoside triphosphate hydrolases"/>
    <property type="match status" value="2"/>
</dbReference>
<dbReference type="Pfam" id="PF17862">
    <property type="entry name" value="AAA_lid_3"/>
    <property type="match status" value="2"/>
</dbReference>
<dbReference type="OrthoDB" id="10254455at2759"/>
<keyword evidence="2" id="KW-0963">Cytoplasm</keyword>
<dbReference type="STRING" id="1054147.F4Q4G0"/>
<dbReference type="RefSeq" id="XP_004356293.1">
    <property type="nucleotide sequence ID" value="XM_004356240.1"/>
</dbReference>
<keyword evidence="3" id="KW-0547">Nucleotide-binding</keyword>
<accession>F4Q4G0</accession>
<evidence type="ECO:0000256" key="1">
    <source>
        <dbReference type="ARBA" id="ARBA00004496"/>
    </source>
</evidence>
<evidence type="ECO:0000256" key="2">
    <source>
        <dbReference type="ARBA" id="ARBA00022490"/>
    </source>
</evidence>
<proteinExistence type="predicted"/>
<dbReference type="PANTHER" id="PTHR23077:SF117">
    <property type="entry name" value="AAA+ ATPASE DOMAIN-CONTAINING PROTEIN"/>
    <property type="match status" value="1"/>
</dbReference>
<dbReference type="GeneID" id="14869714"/>
<dbReference type="OMA" id="HEAKANF"/>
<dbReference type="InterPro" id="IPR027417">
    <property type="entry name" value="P-loop_NTPase"/>
</dbReference>
<feature type="domain" description="AAA+ ATPase" evidence="5">
    <location>
        <begin position="600"/>
        <end position="741"/>
    </location>
</feature>
<evidence type="ECO:0000259" key="5">
    <source>
        <dbReference type="SMART" id="SM00382"/>
    </source>
</evidence>
<gene>
    <name evidence="6" type="ORF">DFA_08809</name>
</gene>
<comment type="subcellular location">
    <subcellularLocation>
        <location evidence="1">Cytoplasm</location>
    </subcellularLocation>
</comment>
<dbReference type="Gene3D" id="3.40.50.300">
    <property type="entry name" value="P-loop containing nucleotide triphosphate hydrolases"/>
    <property type="match status" value="2"/>
</dbReference>